<evidence type="ECO:0000313" key="3">
    <source>
        <dbReference type="Proteomes" id="UP000027730"/>
    </source>
</evidence>
<feature type="compositionally biased region" description="Polar residues" evidence="1">
    <location>
        <begin position="385"/>
        <end position="402"/>
    </location>
</feature>
<dbReference type="AlphaFoldDB" id="A0A074WQB1"/>
<feature type="compositionally biased region" description="Low complexity" evidence="1">
    <location>
        <begin position="372"/>
        <end position="384"/>
    </location>
</feature>
<feature type="region of interest" description="Disordered" evidence="1">
    <location>
        <begin position="276"/>
        <end position="713"/>
    </location>
</feature>
<dbReference type="EMBL" id="KL584705">
    <property type="protein sequence ID" value="KEQ75338.1"/>
    <property type="molecule type" value="Genomic_DNA"/>
</dbReference>
<gene>
    <name evidence="2" type="ORF">M436DRAFT_61752</name>
</gene>
<feature type="compositionally biased region" description="Low complexity" evidence="1">
    <location>
        <begin position="638"/>
        <end position="654"/>
    </location>
</feature>
<keyword evidence="3" id="KW-1185">Reference proteome</keyword>
<feature type="compositionally biased region" description="Acidic residues" evidence="1">
    <location>
        <begin position="157"/>
        <end position="174"/>
    </location>
</feature>
<reference evidence="2 3" key="1">
    <citation type="journal article" date="2014" name="BMC Genomics">
        <title>Genome sequencing of four Aureobasidium pullulans varieties: biotechnological potential, stress tolerance, and description of new species.</title>
        <authorList>
            <person name="Gostin Ar C."/>
            <person name="Ohm R.A."/>
            <person name="Kogej T."/>
            <person name="Sonjak S."/>
            <person name="Turk M."/>
            <person name="Zajc J."/>
            <person name="Zalar P."/>
            <person name="Grube M."/>
            <person name="Sun H."/>
            <person name="Han J."/>
            <person name="Sharma A."/>
            <person name="Chiniquy J."/>
            <person name="Ngan C.Y."/>
            <person name="Lipzen A."/>
            <person name="Barry K."/>
            <person name="Grigoriev I.V."/>
            <person name="Gunde-Cimerman N."/>
        </authorList>
    </citation>
    <scope>NUCLEOTIDE SEQUENCE [LARGE SCALE GENOMIC DNA]</scope>
    <source>
        <strain evidence="2 3">CBS 147.97</strain>
    </source>
</reference>
<feature type="compositionally biased region" description="Basic residues" evidence="1">
    <location>
        <begin position="505"/>
        <end position="514"/>
    </location>
</feature>
<evidence type="ECO:0008006" key="4">
    <source>
        <dbReference type="Google" id="ProtNLM"/>
    </source>
</evidence>
<feature type="compositionally biased region" description="Low complexity" evidence="1">
    <location>
        <begin position="555"/>
        <end position="572"/>
    </location>
</feature>
<feature type="compositionally biased region" description="Acidic residues" evidence="1">
    <location>
        <begin position="104"/>
        <end position="118"/>
    </location>
</feature>
<dbReference type="GeneID" id="25413250"/>
<dbReference type="Proteomes" id="UP000027730">
    <property type="component" value="Unassembled WGS sequence"/>
</dbReference>
<feature type="compositionally biased region" description="Basic and acidic residues" evidence="1">
    <location>
        <begin position="667"/>
        <end position="676"/>
    </location>
</feature>
<sequence length="745" mass="80843">MDPTANLHGWHDAFEVFEGTRTVLARGFRSPSPPPAPTGNEAVVAHDLDIASFLDSLEAPCSVVQPSTWYEDGFHPRSHRLGWWSPVSVTRELVGLNDQPEARESEEEVSEEETESEDELRPSQMAMKKPVGAWGSAATGQGEGERAPSEGIPIADAPEEQEEDEEDAEDDDEYAPAAAPARPVRGVAGGQQPARNLVAPAPVIANRKSTAWSAEEDAACIRLMKEVCTLAQYAAIASTEKRFEVVATRMKREAGFERTASGVKLQWNRRLREASKFEDRGEKKRASGLTTSALGQGTKSGTRAATSLGATPSSGTKPSSSPAQSTETSSLSSVRKGKRKAITIDDDDHDDDYDNDFLSVPRLSKPSKRVRSTSVASSSAVPSTQDVSYYALSTENIISGTRSSRHKSASSTITPARPLQKKRARTIEDDEEDEAPPTAAPQPKRAKVNSPEPAPNSKAYWEKALRDRQAKLARQREEVERQRQAQQDEEEEDEDPIISTGDRAKKGRERRKHFPGGMNSFFRSPSPANSPPPAGPPSPPNSSQPAGPPSPPKPASTTKASSAATKSSPANSFFSITNPFGARMPAGMARPRIYTTTAPLTRPSLSGRTSSTTGPIPNNRPSLSGRLFGSGIHRSRPSSTTTSSSTVNHNTSATQPEHHNSQPSSGEYRRLGEPRRHNFNRRSALSPIAEQSERRINPYEDEDEGRPAATTANAIQILTDEEMARQLHEEINGPPSRSRCGRGFR</sequence>
<dbReference type="OrthoDB" id="3931723at2759"/>
<feature type="compositionally biased region" description="Low complexity" evidence="1">
    <location>
        <begin position="309"/>
        <end position="333"/>
    </location>
</feature>
<organism evidence="2 3">
    <name type="scientific">Aureobasidium namibiae CBS 147.97</name>
    <dbReference type="NCBI Taxonomy" id="1043004"/>
    <lineage>
        <taxon>Eukaryota</taxon>
        <taxon>Fungi</taxon>
        <taxon>Dikarya</taxon>
        <taxon>Ascomycota</taxon>
        <taxon>Pezizomycotina</taxon>
        <taxon>Dothideomycetes</taxon>
        <taxon>Dothideomycetidae</taxon>
        <taxon>Dothideales</taxon>
        <taxon>Saccotheciaceae</taxon>
        <taxon>Aureobasidium</taxon>
    </lineage>
</organism>
<proteinExistence type="predicted"/>
<dbReference type="HOGENOM" id="CLU_372964_0_0_1"/>
<feature type="compositionally biased region" description="Acidic residues" evidence="1">
    <location>
        <begin position="344"/>
        <end position="355"/>
    </location>
</feature>
<feature type="region of interest" description="Disordered" evidence="1">
    <location>
        <begin position="95"/>
        <end position="190"/>
    </location>
</feature>
<dbReference type="RefSeq" id="XP_013429663.1">
    <property type="nucleotide sequence ID" value="XM_013574209.1"/>
</dbReference>
<evidence type="ECO:0000313" key="2">
    <source>
        <dbReference type="EMBL" id="KEQ75338.1"/>
    </source>
</evidence>
<name>A0A074WQB1_9PEZI</name>
<protein>
    <recommendedName>
        <fullName evidence="4">Myb-like domain-containing protein</fullName>
    </recommendedName>
</protein>
<feature type="compositionally biased region" description="Basic and acidic residues" evidence="1">
    <location>
        <begin position="460"/>
        <end position="483"/>
    </location>
</feature>
<feature type="compositionally biased region" description="Polar residues" evidence="1">
    <location>
        <begin position="288"/>
        <end position="305"/>
    </location>
</feature>
<feature type="compositionally biased region" description="Acidic residues" evidence="1">
    <location>
        <begin position="487"/>
        <end position="496"/>
    </location>
</feature>
<feature type="compositionally biased region" description="Polar residues" evidence="1">
    <location>
        <begin position="594"/>
        <end position="622"/>
    </location>
</feature>
<feature type="compositionally biased region" description="Pro residues" evidence="1">
    <location>
        <begin position="528"/>
        <end position="554"/>
    </location>
</feature>
<evidence type="ECO:0000256" key="1">
    <source>
        <dbReference type="SAM" id="MobiDB-lite"/>
    </source>
</evidence>
<feature type="compositionally biased region" description="Basic and acidic residues" evidence="1">
    <location>
        <begin position="276"/>
        <end position="285"/>
    </location>
</feature>
<accession>A0A074WQB1</accession>